<reference evidence="1" key="1">
    <citation type="submission" date="2023-07" db="EMBL/GenBank/DDBJ databases">
        <authorList>
            <person name="Ivanov I."/>
            <person name="Teneva D."/>
            <person name="Stoikov I."/>
        </authorList>
    </citation>
    <scope>NUCLEOTIDE SEQUENCE</scope>
    <source>
        <strain evidence="1">4475</strain>
    </source>
</reference>
<protein>
    <submittedName>
        <fullName evidence="1">RHH-3 domain-containing protein</fullName>
    </submittedName>
</protein>
<proteinExistence type="predicted"/>
<gene>
    <name evidence="1" type="ORF">BSPP4475_01855</name>
</gene>
<accession>A0AA48RGE9</accession>
<dbReference type="Proteomes" id="UP001189619">
    <property type="component" value="Chromosome"/>
</dbReference>
<evidence type="ECO:0000313" key="1">
    <source>
        <dbReference type="EMBL" id="CAJ1001069.1"/>
    </source>
</evidence>
<dbReference type="RefSeq" id="WP_304415012.1">
    <property type="nucleotide sequence ID" value="NZ_OY569118.1"/>
</dbReference>
<keyword evidence="2" id="KW-1185">Reference proteome</keyword>
<dbReference type="KEGG" id="bayd:BSPP4475_01855"/>
<name>A0AA48RGE9_9BACL</name>
<sequence length="245" mass="28133">MTPFDPIVYEDPKIKTTLAMLAQGKSKQEITEHFGHKGWFTIDQYFRRRGFRWNGNTFVPDEAETTSAVDDARFLNSKAGQIIRQLSQSSANIRQVALKNGFATVDEMGDYMRGQGFVWDSEQENYTYSESLAKKQRDTQTAASQAFSKTPEDLEDYKELLAYLLSRKDKLFALLETENEGTLPRYKFRGSKANKTLAFPTSVLTLLSDFSKEFNVTQREIIEVALAEFFRKYGYEEQLNSVLQA</sequence>
<organism evidence="1 2">
    <name type="scientific">Brevibacillus aydinogluensis</name>
    <dbReference type="NCBI Taxonomy" id="927786"/>
    <lineage>
        <taxon>Bacteria</taxon>
        <taxon>Bacillati</taxon>
        <taxon>Bacillota</taxon>
        <taxon>Bacilli</taxon>
        <taxon>Bacillales</taxon>
        <taxon>Paenibacillaceae</taxon>
        <taxon>Brevibacillus</taxon>
    </lineage>
</organism>
<dbReference type="AlphaFoldDB" id="A0AA48RGE9"/>
<evidence type="ECO:0000313" key="2">
    <source>
        <dbReference type="Proteomes" id="UP001189619"/>
    </source>
</evidence>
<dbReference type="EMBL" id="OY569118">
    <property type="protein sequence ID" value="CAJ1001069.1"/>
    <property type="molecule type" value="Genomic_DNA"/>
</dbReference>